<dbReference type="SFLD" id="SFLDS00029">
    <property type="entry name" value="Radical_SAM"/>
    <property type="match status" value="1"/>
</dbReference>
<keyword evidence="5 10" id="KW-0949">S-adenosyl-L-methionine</keyword>
<dbReference type="PROSITE" id="PS01087">
    <property type="entry name" value="RADICAL_ACTIVATING"/>
    <property type="match status" value="1"/>
</dbReference>
<dbReference type="EMBL" id="FOJO01000013">
    <property type="protein sequence ID" value="SFA55423.1"/>
    <property type="molecule type" value="Genomic_DNA"/>
</dbReference>
<dbReference type="PANTHER" id="PTHR30352:SF5">
    <property type="entry name" value="PYRUVATE FORMATE-LYASE 1-ACTIVATING ENZYME"/>
    <property type="match status" value="1"/>
</dbReference>
<keyword evidence="9 10" id="KW-0411">Iron-sulfur</keyword>
<evidence type="ECO:0000313" key="14">
    <source>
        <dbReference type="Proteomes" id="UP000029846"/>
    </source>
</evidence>
<dbReference type="GO" id="GO:0016829">
    <property type="term" value="F:lyase activity"/>
    <property type="evidence" value="ECO:0007669"/>
    <property type="project" value="UniProtKB-KW"/>
</dbReference>
<dbReference type="OrthoDB" id="9792276at2"/>
<keyword evidence="10" id="KW-0963">Cytoplasm</keyword>
<dbReference type="CDD" id="cd01335">
    <property type="entry name" value="Radical_SAM"/>
    <property type="match status" value="1"/>
</dbReference>
<keyword evidence="6 10" id="KW-0479">Metal-binding</keyword>
<dbReference type="InterPro" id="IPR001989">
    <property type="entry name" value="Radical_activat_CS"/>
</dbReference>
<evidence type="ECO:0000256" key="3">
    <source>
        <dbReference type="ARBA" id="ARBA00022485"/>
    </source>
</evidence>
<comment type="function">
    <text evidence="1">Activation of pyruvate formate-lyase 1 under anaerobic conditions by generation of an organic free radical, using S-adenosylmethionine and reduced flavodoxin as cosubstrates to produce 5'-deoxy-adenosine.</text>
</comment>
<dbReference type="NCBIfam" id="TIGR02493">
    <property type="entry name" value="PFLA"/>
    <property type="match status" value="1"/>
</dbReference>
<keyword evidence="4" id="KW-0313">Glucose metabolism</keyword>
<evidence type="ECO:0000256" key="8">
    <source>
        <dbReference type="ARBA" id="ARBA00023004"/>
    </source>
</evidence>
<evidence type="ECO:0000256" key="5">
    <source>
        <dbReference type="ARBA" id="ARBA00022691"/>
    </source>
</evidence>
<evidence type="ECO:0000256" key="2">
    <source>
        <dbReference type="ARBA" id="ARBA00009777"/>
    </source>
</evidence>
<dbReference type="Proteomes" id="UP000029846">
    <property type="component" value="Unassembled WGS sequence"/>
</dbReference>
<dbReference type="Gene3D" id="3.20.20.70">
    <property type="entry name" value="Aldolase class I"/>
    <property type="match status" value="1"/>
</dbReference>
<name>A0A099F1G7_9RHOB</name>
<comment type="catalytic activity">
    <reaction evidence="10">
        <text>glycyl-[formate C-acetyltransferase] + reduced [flavodoxin] + S-adenosyl-L-methionine = glycin-2-yl radical-[formate C-acetyltransferase] + semiquinone [flavodoxin] + 5'-deoxyadenosine + L-methionine + H(+)</text>
        <dbReference type="Rhea" id="RHEA:19225"/>
        <dbReference type="Rhea" id="RHEA-COMP:10622"/>
        <dbReference type="Rhea" id="RHEA-COMP:12190"/>
        <dbReference type="Rhea" id="RHEA-COMP:12191"/>
        <dbReference type="Rhea" id="RHEA-COMP:14480"/>
        <dbReference type="ChEBI" id="CHEBI:15378"/>
        <dbReference type="ChEBI" id="CHEBI:17319"/>
        <dbReference type="ChEBI" id="CHEBI:29947"/>
        <dbReference type="ChEBI" id="CHEBI:32722"/>
        <dbReference type="ChEBI" id="CHEBI:57618"/>
        <dbReference type="ChEBI" id="CHEBI:57844"/>
        <dbReference type="ChEBI" id="CHEBI:59789"/>
        <dbReference type="ChEBI" id="CHEBI:140311"/>
        <dbReference type="EC" id="1.97.1.4"/>
    </reaction>
</comment>
<dbReference type="EMBL" id="JRKN01000012">
    <property type="protein sequence ID" value="KGJ04314.1"/>
    <property type="molecule type" value="Genomic_DNA"/>
</dbReference>
<keyword evidence="13" id="KW-0456">Lyase</keyword>
<feature type="domain" description="Radical SAM core" evidence="11">
    <location>
        <begin position="52"/>
        <end position="274"/>
    </location>
</feature>
<dbReference type="GO" id="GO:0006006">
    <property type="term" value="P:glucose metabolic process"/>
    <property type="evidence" value="ECO:0007669"/>
    <property type="project" value="UniProtKB-KW"/>
</dbReference>
<comment type="similarity">
    <text evidence="2 10">Belongs to the organic radical-activating enzymes family.</text>
</comment>
<dbReference type="InterPro" id="IPR034457">
    <property type="entry name" value="Organic_radical-activating"/>
</dbReference>
<dbReference type="InterPro" id="IPR058240">
    <property type="entry name" value="rSAM_sf"/>
</dbReference>
<evidence type="ECO:0000256" key="9">
    <source>
        <dbReference type="ARBA" id="ARBA00023014"/>
    </source>
</evidence>
<evidence type="ECO:0000256" key="7">
    <source>
        <dbReference type="ARBA" id="ARBA00023002"/>
    </source>
</evidence>
<comment type="cofactor">
    <cofactor evidence="10">
        <name>[4Fe-4S] cluster</name>
        <dbReference type="ChEBI" id="CHEBI:49883"/>
    </cofactor>
    <text evidence="10">Binds 1 [4Fe-4S] cluster. The cluster is coordinated with 3 cysteines and an exchangeable S-adenosyl-L-methionine.</text>
</comment>
<keyword evidence="14" id="KW-1185">Reference proteome</keyword>
<dbReference type="AlphaFoldDB" id="A0A099F1G7"/>
<keyword evidence="8 10" id="KW-0408">Iron</keyword>
<dbReference type="GO" id="GO:0005737">
    <property type="term" value="C:cytoplasm"/>
    <property type="evidence" value="ECO:0007669"/>
    <property type="project" value="UniProtKB-SubCell"/>
</dbReference>
<dbReference type="PROSITE" id="PS51918">
    <property type="entry name" value="RADICAL_SAM"/>
    <property type="match status" value="1"/>
</dbReference>
<keyword evidence="3 10" id="KW-0004">4Fe-4S</keyword>
<dbReference type="Proteomes" id="UP000182312">
    <property type="component" value="Unassembled WGS sequence"/>
</dbReference>
<evidence type="ECO:0000313" key="13">
    <source>
        <dbReference type="EMBL" id="SFA55423.1"/>
    </source>
</evidence>
<reference evidence="13 15" key="3">
    <citation type="submission" date="2016-10" db="EMBL/GenBank/DDBJ databases">
        <authorList>
            <person name="de Groot N.N."/>
        </authorList>
    </citation>
    <scope>NUCLEOTIDE SEQUENCE [LARGE SCALE GENOMIC DNA]</scope>
    <source>
        <strain evidence="13 15">CGMCC 1.6117</strain>
    </source>
</reference>
<comment type="subcellular location">
    <subcellularLocation>
        <location evidence="10">Cytoplasm</location>
    </subcellularLocation>
</comment>
<keyword evidence="7 10" id="KW-0560">Oxidoreductase</keyword>
<dbReference type="eggNOG" id="COG1180">
    <property type="taxonomic scope" value="Bacteria"/>
</dbReference>
<evidence type="ECO:0000256" key="10">
    <source>
        <dbReference type="RuleBase" id="RU362053"/>
    </source>
</evidence>
<accession>A0A099F1G7</accession>
<dbReference type="InterPro" id="IPR012838">
    <property type="entry name" value="PFL1_activating"/>
</dbReference>
<reference evidence="12 14" key="1">
    <citation type="submission" date="2014-09" db="EMBL/GenBank/DDBJ databases">
        <authorList>
            <person name="McGinnis J.M."/>
            <person name="Wolfgang W.J."/>
        </authorList>
    </citation>
    <scope>NUCLEOTIDE SEQUENCE [LARGE SCALE GENOMIC DNA]</scope>
    <source>
        <strain evidence="12 14">JCM 14014</strain>
    </source>
</reference>
<dbReference type="PANTHER" id="PTHR30352">
    <property type="entry name" value="PYRUVATE FORMATE-LYASE-ACTIVATING ENZYME"/>
    <property type="match status" value="1"/>
</dbReference>
<dbReference type="GO" id="GO:0051539">
    <property type="term" value="F:4 iron, 4 sulfur cluster binding"/>
    <property type="evidence" value="ECO:0007669"/>
    <property type="project" value="UniProtKB-UniRule"/>
</dbReference>
<proteinExistence type="inferred from homology"/>
<organism evidence="12 14">
    <name type="scientific">Paracoccus halophilus</name>
    <dbReference type="NCBI Taxonomy" id="376733"/>
    <lineage>
        <taxon>Bacteria</taxon>
        <taxon>Pseudomonadati</taxon>
        <taxon>Pseudomonadota</taxon>
        <taxon>Alphaproteobacteria</taxon>
        <taxon>Rhodobacterales</taxon>
        <taxon>Paracoccaceae</taxon>
        <taxon>Paracoccus</taxon>
    </lineage>
</organism>
<keyword evidence="4" id="KW-0119">Carbohydrate metabolism</keyword>
<evidence type="ECO:0000256" key="6">
    <source>
        <dbReference type="ARBA" id="ARBA00022723"/>
    </source>
</evidence>
<dbReference type="STRING" id="376733.SAMN04487972_11391"/>
<dbReference type="EC" id="1.97.1.4" evidence="10"/>
<dbReference type="InterPro" id="IPR007197">
    <property type="entry name" value="rSAM"/>
</dbReference>
<gene>
    <name evidence="12" type="ORF">IT41_10445</name>
    <name evidence="13" type="ORF">SAMN04487972_11391</name>
</gene>
<evidence type="ECO:0000313" key="12">
    <source>
        <dbReference type="EMBL" id="KGJ04314.1"/>
    </source>
</evidence>
<evidence type="ECO:0000256" key="4">
    <source>
        <dbReference type="ARBA" id="ARBA00022526"/>
    </source>
</evidence>
<keyword evidence="13" id="KW-0670">Pyruvate</keyword>
<evidence type="ECO:0000313" key="15">
    <source>
        <dbReference type="Proteomes" id="UP000182312"/>
    </source>
</evidence>
<reference evidence="12 14" key="2">
    <citation type="submission" date="2014-10" db="EMBL/GenBank/DDBJ databases">
        <title>Paracoccus sanguinis sp. nov., isolated from clinical specimens of New York State patients.</title>
        <authorList>
            <person name="Mingle L.A."/>
            <person name="Cole J.A."/>
            <person name="Lapierre P."/>
            <person name="Musser K.A."/>
        </authorList>
    </citation>
    <scope>NUCLEOTIDE SEQUENCE [LARGE SCALE GENOMIC DNA]</scope>
    <source>
        <strain evidence="12 14">JCM 14014</strain>
    </source>
</reference>
<sequence length="279" mass="31528">MKGSFVAARSLKGSRYALRVDQGESEAAVAVSRTGNDGHSGYIHSYETGGTLDGPGIRFVTFLTGCHFRCQYCHNPDTWHLKNGRHVTVDEVMAEIEPYAEFLRDFHSGVTFSGGEALVQDRFLGRLLRRCKERGLHTAVDTNGYLGDKVTPAMMADVDLWLLDIKSFDPDIHREVTGAEVGPVLDFARRLSDERRQMWVRFVLVPGLTDEVGNVDRLAEFVASLRKVERVEILPFHKMGEFKWAELGLEYKLTHTRPPDKKLLARVHRQFADRGLNVV</sequence>
<protein>
    <recommendedName>
        <fullName evidence="10">Pyruvate formate-lyase-activating enzyme</fullName>
        <ecNumber evidence="10">1.97.1.4</ecNumber>
    </recommendedName>
</protein>
<dbReference type="RefSeq" id="WP_036740871.1">
    <property type="nucleotide sequence ID" value="NZ_FOJO01000013.1"/>
</dbReference>
<dbReference type="GO" id="GO:0043365">
    <property type="term" value="F:[formate-C-acetyltransferase]-activating enzyme activity"/>
    <property type="evidence" value="ECO:0007669"/>
    <property type="project" value="UniProtKB-UniRule"/>
</dbReference>
<dbReference type="InterPro" id="IPR013785">
    <property type="entry name" value="Aldolase_TIM"/>
</dbReference>
<dbReference type="GO" id="GO:0046872">
    <property type="term" value="F:metal ion binding"/>
    <property type="evidence" value="ECO:0007669"/>
    <property type="project" value="UniProtKB-UniRule"/>
</dbReference>
<evidence type="ECO:0000259" key="11">
    <source>
        <dbReference type="PROSITE" id="PS51918"/>
    </source>
</evidence>
<dbReference type="Pfam" id="PF04055">
    <property type="entry name" value="Radical_SAM"/>
    <property type="match status" value="1"/>
</dbReference>
<comment type="function">
    <text evidence="10">Activation of pyruvate formate-lyase under anaerobic conditions by generation of an organic free radical, using S-adenosylmethionine and reduced flavodoxin as cosubstrates to produce 5'-deoxy-adenosine.</text>
</comment>
<dbReference type="SFLD" id="SFLDG01066">
    <property type="entry name" value="organic_radical-activating_enz"/>
    <property type="match status" value="1"/>
</dbReference>
<evidence type="ECO:0000256" key="1">
    <source>
        <dbReference type="ARBA" id="ARBA00002918"/>
    </source>
</evidence>
<dbReference type="SUPFAM" id="SSF102114">
    <property type="entry name" value="Radical SAM enzymes"/>
    <property type="match status" value="1"/>
</dbReference>